<organism evidence="2 3">
    <name type="scientific">Paramecium primaurelia</name>
    <dbReference type="NCBI Taxonomy" id="5886"/>
    <lineage>
        <taxon>Eukaryota</taxon>
        <taxon>Sar</taxon>
        <taxon>Alveolata</taxon>
        <taxon>Ciliophora</taxon>
        <taxon>Intramacronucleata</taxon>
        <taxon>Oligohymenophorea</taxon>
        <taxon>Peniculida</taxon>
        <taxon>Parameciidae</taxon>
        <taxon>Paramecium</taxon>
    </lineage>
</organism>
<keyword evidence="1" id="KW-1133">Transmembrane helix</keyword>
<evidence type="ECO:0000313" key="3">
    <source>
        <dbReference type="Proteomes" id="UP000688137"/>
    </source>
</evidence>
<dbReference type="AlphaFoldDB" id="A0A8S1LL38"/>
<comment type="caution">
    <text evidence="2">The sequence shown here is derived from an EMBL/GenBank/DDBJ whole genome shotgun (WGS) entry which is preliminary data.</text>
</comment>
<reference evidence="2" key="1">
    <citation type="submission" date="2021-01" db="EMBL/GenBank/DDBJ databases">
        <authorList>
            <consortium name="Genoscope - CEA"/>
            <person name="William W."/>
        </authorList>
    </citation>
    <scope>NUCLEOTIDE SEQUENCE</scope>
</reference>
<feature type="transmembrane region" description="Helical" evidence="1">
    <location>
        <begin position="139"/>
        <end position="161"/>
    </location>
</feature>
<gene>
    <name evidence="2" type="ORF">PPRIM_AZ9-3.1.T0420148</name>
</gene>
<dbReference type="EMBL" id="CAJJDM010000041">
    <property type="protein sequence ID" value="CAD8068417.1"/>
    <property type="molecule type" value="Genomic_DNA"/>
</dbReference>
<dbReference type="Proteomes" id="UP000688137">
    <property type="component" value="Unassembled WGS sequence"/>
</dbReference>
<accession>A0A8S1LL38</accession>
<proteinExistence type="predicted"/>
<evidence type="ECO:0000313" key="2">
    <source>
        <dbReference type="EMBL" id="CAD8068417.1"/>
    </source>
</evidence>
<keyword evidence="1" id="KW-0812">Transmembrane</keyword>
<name>A0A8S1LL38_PARPR</name>
<protein>
    <recommendedName>
        <fullName evidence="4">Transmembrane protein</fullName>
    </recommendedName>
</protein>
<evidence type="ECO:0000256" key="1">
    <source>
        <dbReference type="SAM" id="Phobius"/>
    </source>
</evidence>
<sequence>MVDLINQIYFKSQIINHNQTVYTITSKYPKKLRQILQNQEIILEPNLKSLSIDIILIINRKDFHISVEDLKNTKVQKSSQLYSVFLGIINIKSVIFIKSRHWKDKRTYIIQIIQSHNTLTILLQRRLNKFRSEFWLEQFMLFFTTLSLVKLIVFILCYQIQVK</sequence>
<keyword evidence="1" id="KW-0472">Membrane</keyword>
<keyword evidence="3" id="KW-1185">Reference proteome</keyword>
<evidence type="ECO:0008006" key="4">
    <source>
        <dbReference type="Google" id="ProtNLM"/>
    </source>
</evidence>